<reference evidence="1" key="1">
    <citation type="submission" date="2023-03" db="UniProtKB">
        <authorList>
            <consortium name="EnsemblPlants"/>
        </authorList>
    </citation>
    <scope>IDENTIFICATION</scope>
</reference>
<organism evidence="1">
    <name type="scientific">Cucumis melo</name>
    <name type="common">Muskmelon</name>
    <dbReference type="NCBI Taxonomy" id="3656"/>
    <lineage>
        <taxon>Eukaryota</taxon>
        <taxon>Viridiplantae</taxon>
        <taxon>Streptophyta</taxon>
        <taxon>Embryophyta</taxon>
        <taxon>Tracheophyta</taxon>
        <taxon>Spermatophyta</taxon>
        <taxon>Magnoliopsida</taxon>
        <taxon>eudicotyledons</taxon>
        <taxon>Gunneridae</taxon>
        <taxon>Pentapetalae</taxon>
        <taxon>rosids</taxon>
        <taxon>fabids</taxon>
        <taxon>Cucurbitales</taxon>
        <taxon>Cucurbitaceae</taxon>
        <taxon>Benincaseae</taxon>
        <taxon>Cucumis</taxon>
    </lineage>
</organism>
<name>A0A9I9E7M6_CUCME</name>
<protein>
    <submittedName>
        <fullName evidence="1">Uncharacterized protein</fullName>
    </submittedName>
</protein>
<accession>A0A9I9E7M6</accession>
<evidence type="ECO:0000313" key="1">
    <source>
        <dbReference type="EnsemblPlants" id="MELO3C029911.2.1"/>
    </source>
</evidence>
<proteinExistence type="predicted"/>
<dbReference type="Gramene" id="MELO3C029911.2.1">
    <property type="protein sequence ID" value="MELO3C029911.2.1"/>
    <property type="gene ID" value="MELO3C029911.2"/>
</dbReference>
<sequence>MGRSQSLSPQEWRSQSRYTLFDLVTLSEQSRINKVARAKQPYNHSNKSKSFLQQHELTKQQGNWHLDSHEVDI</sequence>
<dbReference type="AlphaFoldDB" id="A0A9I9E7M6"/>
<dbReference type="EnsemblPlants" id="MELO3C029911.2.1">
    <property type="protein sequence ID" value="MELO3C029911.2.1"/>
    <property type="gene ID" value="MELO3C029911.2"/>
</dbReference>